<sequence length="191" mass="21069">MSKNKLSKKTLYFLIAVIVFVILPLLIINLTKDKPNNNLTSNAAASPSSNASIENKVNQYIENNGNLTNPWNKKQESAKDMPDEIIGLKRDPFLITKHVAESLSIPGETSSEGNPGDPGQAQEETEKTKKDLLEGLELKGVLIEGGKKSALINDKLCYENEDIKGMKIISIKEGDVELDKDGTTYILRIKE</sequence>
<dbReference type="EMBL" id="MGDF01000010">
    <property type="protein sequence ID" value="OGL47536.1"/>
    <property type="molecule type" value="Genomic_DNA"/>
</dbReference>
<dbReference type="Proteomes" id="UP000178435">
    <property type="component" value="Unassembled WGS sequence"/>
</dbReference>
<feature type="transmembrane region" description="Helical" evidence="2">
    <location>
        <begin position="12"/>
        <end position="31"/>
    </location>
</feature>
<gene>
    <name evidence="3" type="ORF">A2149_04515</name>
</gene>
<keyword evidence="2" id="KW-0812">Transmembrane</keyword>
<dbReference type="AlphaFoldDB" id="A0A1F7S153"/>
<evidence type="ECO:0000313" key="3">
    <source>
        <dbReference type="EMBL" id="OGL47536.1"/>
    </source>
</evidence>
<evidence type="ECO:0000313" key="4">
    <source>
        <dbReference type="Proteomes" id="UP000178435"/>
    </source>
</evidence>
<name>A0A1F7S153_9BACT</name>
<reference evidence="3 4" key="1">
    <citation type="journal article" date="2016" name="Nat. Commun.">
        <title>Thousands of microbial genomes shed light on interconnected biogeochemical processes in an aquifer system.</title>
        <authorList>
            <person name="Anantharaman K."/>
            <person name="Brown C.T."/>
            <person name="Hug L.A."/>
            <person name="Sharon I."/>
            <person name="Castelle C.J."/>
            <person name="Probst A.J."/>
            <person name="Thomas B.C."/>
            <person name="Singh A."/>
            <person name="Wilkins M.J."/>
            <person name="Karaoz U."/>
            <person name="Brodie E.L."/>
            <person name="Williams K.H."/>
            <person name="Hubbard S.S."/>
            <person name="Banfield J.F."/>
        </authorList>
    </citation>
    <scope>NUCLEOTIDE SEQUENCE [LARGE SCALE GENOMIC DNA]</scope>
</reference>
<evidence type="ECO:0000256" key="2">
    <source>
        <dbReference type="SAM" id="Phobius"/>
    </source>
</evidence>
<proteinExistence type="predicted"/>
<organism evidence="3 4">
    <name type="scientific">Candidatus Schekmanbacteria bacterium RBG_16_38_11</name>
    <dbReference type="NCBI Taxonomy" id="1817880"/>
    <lineage>
        <taxon>Bacteria</taxon>
        <taxon>Candidatus Schekmaniibacteriota</taxon>
    </lineage>
</organism>
<accession>A0A1F7S153</accession>
<evidence type="ECO:0000256" key="1">
    <source>
        <dbReference type="SAM" id="MobiDB-lite"/>
    </source>
</evidence>
<keyword evidence="2" id="KW-0472">Membrane</keyword>
<feature type="region of interest" description="Disordered" evidence="1">
    <location>
        <begin position="104"/>
        <end position="127"/>
    </location>
</feature>
<keyword evidence="2" id="KW-1133">Transmembrane helix</keyword>
<protein>
    <submittedName>
        <fullName evidence="3">Uncharacterized protein</fullName>
    </submittedName>
</protein>
<comment type="caution">
    <text evidence="3">The sequence shown here is derived from an EMBL/GenBank/DDBJ whole genome shotgun (WGS) entry which is preliminary data.</text>
</comment>